<dbReference type="STRING" id="573370.DMR_45270"/>
<evidence type="ECO:0000313" key="2">
    <source>
        <dbReference type="Proteomes" id="UP000009071"/>
    </source>
</evidence>
<dbReference type="KEGG" id="dma:DMR_45270"/>
<dbReference type="HOGENOM" id="CLU_2952916_0_0_7"/>
<reference evidence="1 2" key="1">
    <citation type="journal article" date="2009" name="Genome Res.">
        <title>Whole genome sequence of Desulfovibrio magneticus strain RS-1 revealed common gene clusters in magnetotactic bacteria.</title>
        <authorList>
            <person name="Nakazawa H."/>
            <person name="Arakaki A."/>
            <person name="Narita-Yamada S."/>
            <person name="Yashiro I."/>
            <person name="Jinno K."/>
            <person name="Aoki N."/>
            <person name="Tsuruyama A."/>
            <person name="Okamura Y."/>
            <person name="Tanikawa S."/>
            <person name="Fujita N."/>
            <person name="Takeyama H."/>
            <person name="Matsunaga T."/>
        </authorList>
    </citation>
    <scope>NUCLEOTIDE SEQUENCE [LARGE SCALE GENOMIC DNA]</scope>
    <source>
        <strain evidence="2">ATCC 700980 / DSM 13731 / RS-1</strain>
    </source>
</reference>
<proteinExistence type="predicted"/>
<keyword evidence="2" id="KW-1185">Reference proteome</keyword>
<dbReference type="AlphaFoldDB" id="C4XRV2"/>
<dbReference type="EMBL" id="AP010904">
    <property type="protein sequence ID" value="BAH78018.1"/>
    <property type="molecule type" value="Genomic_DNA"/>
</dbReference>
<gene>
    <name evidence="1" type="ordered locus">DMR_45270</name>
</gene>
<protein>
    <submittedName>
        <fullName evidence="1">Uncharacterized protein</fullName>
    </submittedName>
</protein>
<name>C4XRV2_SOLM1</name>
<evidence type="ECO:0000313" key="1">
    <source>
        <dbReference type="EMBL" id="BAH78018.1"/>
    </source>
</evidence>
<dbReference type="Proteomes" id="UP000009071">
    <property type="component" value="Chromosome"/>
</dbReference>
<accession>C4XRV2</accession>
<organism evidence="1 2">
    <name type="scientific">Solidesulfovibrio magneticus (strain ATCC 700980 / DSM 13731 / RS-1)</name>
    <name type="common">Desulfovibrio magneticus</name>
    <dbReference type="NCBI Taxonomy" id="573370"/>
    <lineage>
        <taxon>Bacteria</taxon>
        <taxon>Pseudomonadati</taxon>
        <taxon>Thermodesulfobacteriota</taxon>
        <taxon>Desulfovibrionia</taxon>
        <taxon>Desulfovibrionales</taxon>
        <taxon>Desulfovibrionaceae</taxon>
        <taxon>Solidesulfovibrio</taxon>
    </lineage>
</organism>
<sequence length="59" mass="6543">MKIGKSHLKINPANSKYYLESGGTGEAFSNRDVLASFRARRNMGYETAISAVLRAFMES</sequence>